<dbReference type="EMBL" id="JANJYJ010000008">
    <property type="protein sequence ID" value="KAK3193412.1"/>
    <property type="molecule type" value="Genomic_DNA"/>
</dbReference>
<keyword evidence="3" id="KW-1185">Reference proteome</keyword>
<organism evidence="2 3">
    <name type="scientific">Dipteronia sinensis</name>
    <dbReference type="NCBI Taxonomy" id="43782"/>
    <lineage>
        <taxon>Eukaryota</taxon>
        <taxon>Viridiplantae</taxon>
        <taxon>Streptophyta</taxon>
        <taxon>Embryophyta</taxon>
        <taxon>Tracheophyta</taxon>
        <taxon>Spermatophyta</taxon>
        <taxon>Magnoliopsida</taxon>
        <taxon>eudicotyledons</taxon>
        <taxon>Gunneridae</taxon>
        <taxon>Pentapetalae</taxon>
        <taxon>rosids</taxon>
        <taxon>malvids</taxon>
        <taxon>Sapindales</taxon>
        <taxon>Sapindaceae</taxon>
        <taxon>Hippocastanoideae</taxon>
        <taxon>Acereae</taxon>
        <taxon>Dipteronia</taxon>
    </lineage>
</organism>
<feature type="region of interest" description="Disordered" evidence="1">
    <location>
        <begin position="82"/>
        <end position="103"/>
    </location>
</feature>
<name>A0AAE0DWA1_9ROSI</name>
<protein>
    <submittedName>
        <fullName evidence="2">Uncharacterized protein</fullName>
    </submittedName>
</protein>
<dbReference type="PANTHER" id="PTHR48435:SF1">
    <property type="entry name" value="POLYPROTEIN"/>
    <property type="match status" value="1"/>
</dbReference>
<dbReference type="AlphaFoldDB" id="A0AAE0DWA1"/>
<dbReference type="Proteomes" id="UP001281410">
    <property type="component" value="Unassembled WGS sequence"/>
</dbReference>
<reference evidence="2" key="1">
    <citation type="journal article" date="2023" name="Plant J.">
        <title>Genome sequences and population genomics provide insights into the demographic history, inbreeding, and mutation load of two 'living fossil' tree species of Dipteronia.</title>
        <authorList>
            <person name="Feng Y."/>
            <person name="Comes H.P."/>
            <person name="Chen J."/>
            <person name="Zhu S."/>
            <person name="Lu R."/>
            <person name="Zhang X."/>
            <person name="Li P."/>
            <person name="Qiu J."/>
            <person name="Olsen K.M."/>
            <person name="Qiu Y."/>
        </authorList>
    </citation>
    <scope>NUCLEOTIDE SEQUENCE</scope>
    <source>
        <strain evidence="2">NBL</strain>
    </source>
</reference>
<evidence type="ECO:0000313" key="3">
    <source>
        <dbReference type="Proteomes" id="UP001281410"/>
    </source>
</evidence>
<evidence type="ECO:0000313" key="2">
    <source>
        <dbReference type="EMBL" id="KAK3193412.1"/>
    </source>
</evidence>
<gene>
    <name evidence="2" type="ORF">Dsin_024722</name>
</gene>
<accession>A0AAE0DWA1</accession>
<feature type="compositionally biased region" description="Low complexity" evidence="1">
    <location>
        <begin position="82"/>
        <end position="93"/>
    </location>
</feature>
<comment type="caution">
    <text evidence="2">The sequence shown here is derived from an EMBL/GenBank/DDBJ whole genome shotgun (WGS) entry which is preliminary data.</text>
</comment>
<dbReference type="PANTHER" id="PTHR48435">
    <property type="entry name" value="POLYPROTEIN"/>
    <property type="match status" value="1"/>
</dbReference>
<proteinExistence type="predicted"/>
<dbReference type="InterPro" id="IPR053098">
    <property type="entry name" value="Petuviruses_polyprotein"/>
</dbReference>
<sequence>MRLTGPRLDKISFLAQVIRALESDRSAEFEALGSAKHFLAPVNSLWVDPRWGVGDMKGLKAPADGYYDAPRFLYGYSPSSDRLSSSGSCAGSPNPRPFRYDQDFPPLEPTYKLEKTRFSRPYVQSTEVLHDGSLKHPSHAEQVLNWQSHNARIQNRVLSSIDQKIDRVSHHVSQHENRLHSMDSTFREMFSDLQSRIAKLDADLRYYINLGYHGS</sequence>
<evidence type="ECO:0000256" key="1">
    <source>
        <dbReference type="SAM" id="MobiDB-lite"/>
    </source>
</evidence>